<dbReference type="AlphaFoldDB" id="M2MK61"/>
<gene>
    <name evidence="2" type="ORF">BAUCODRAFT_437344</name>
</gene>
<keyword evidence="3" id="KW-1185">Reference proteome</keyword>
<dbReference type="EMBL" id="KB445554">
    <property type="protein sequence ID" value="EMC97076.1"/>
    <property type="molecule type" value="Genomic_DNA"/>
</dbReference>
<dbReference type="Proteomes" id="UP000011761">
    <property type="component" value="Unassembled WGS sequence"/>
</dbReference>
<organism evidence="2 3">
    <name type="scientific">Baudoinia panamericana (strain UAMH 10762)</name>
    <name type="common">Angels' share fungus</name>
    <name type="synonym">Baudoinia compniacensis (strain UAMH 10762)</name>
    <dbReference type="NCBI Taxonomy" id="717646"/>
    <lineage>
        <taxon>Eukaryota</taxon>
        <taxon>Fungi</taxon>
        <taxon>Dikarya</taxon>
        <taxon>Ascomycota</taxon>
        <taxon>Pezizomycotina</taxon>
        <taxon>Dothideomycetes</taxon>
        <taxon>Dothideomycetidae</taxon>
        <taxon>Mycosphaerellales</taxon>
        <taxon>Teratosphaeriaceae</taxon>
        <taxon>Baudoinia</taxon>
    </lineage>
</organism>
<feature type="region of interest" description="Disordered" evidence="1">
    <location>
        <begin position="43"/>
        <end position="78"/>
    </location>
</feature>
<sequence>MLIGPLTLPPICATMPSAAHSPESVVICMRAVVTVKARLETRDETRRAGPGAAKGSQRLLRTMGASGDGAEQSDRLPLEGECREGRLGSINRSLSLSLSPELFSSLRHQSGICPSTIRSVAAPAQNIATSSECCTGRGGQRRTRSH</sequence>
<accession>M2MK61</accession>
<evidence type="ECO:0000313" key="3">
    <source>
        <dbReference type="Proteomes" id="UP000011761"/>
    </source>
</evidence>
<proteinExistence type="predicted"/>
<dbReference type="HOGENOM" id="CLU_1777092_0_0_1"/>
<name>M2MK61_BAUPA</name>
<dbReference type="KEGG" id="bcom:BAUCODRAFT_437344"/>
<evidence type="ECO:0000313" key="2">
    <source>
        <dbReference type="EMBL" id="EMC97076.1"/>
    </source>
</evidence>
<evidence type="ECO:0000256" key="1">
    <source>
        <dbReference type="SAM" id="MobiDB-lite"/>
    </source>
</evidence>
<dbReference type="RefSeq" id="XP_007675637.1">
    <property type="nucleotide sequence ID" value="XM_007677447.1"/>
</dbReference>
<protein>
    <submittedName>
        <fullName evidence="2">Uncharacterized protein</fullName>
    </submittedName>
</protein>
<reference evidence="2 3" key="1">
    <citation type="journal article" date="2012" name="PLoS Pathog.">
        <title>Diverse lifestyles and strategies of plant pathogenesis encoded in the genomes of eighteen Dothideomycetes fungi.</title>
        <authorList>
            <person name="Ohm R.A."/>
            <person name="Feau N."/>
            <person name="Henrissat B."/>
            <person name="Schoch C.L."/>
            <person name="Horwitz B.A."/>
            <person name="Barry K.W."/>
            <person name="Condon B.J."/>
            <person name="Copeland A.C."/>
            <person name="Dhillon B."/>
            <person name="Glaser F."/>
            <person name="Hesse C.N."/>
            <person name="Kosti I."/>
            <person name="LaButti K."/>
            <person name="Lindquist E.A."/>
            <person name="Lucas S."/>
            <person name="Salamov A.A."/>
            <person name="Bradshaw R.E."/>
            <person name="Ciuffetti L."/>
            <person name="Hamelin R.C."/>
            <person name="Kema G.H.J."/>
            <person name="Lawrence C."/>
            <person name="Scott J.A."/>
            <person name="Spatafora J.W."/>
            <person name="Turgeon B.G."/>
            <person name="de Wit P.J.G.M."/>
            <person name="Zhong S."/>
            <person name="Goodwin S.B."/>
            <person name="Grigoriev I.V."/>
        </authorList>
    </citation>
    <scope>NUCLEOTIDE SEQUENCE [LARGE SCALE GENOMIC DNA]</scope>
    <source>
        <strain evidence="2 3">UAMH 10762</strain>
    </source>
</reference>
<dbReference type="GeneID" id="19114330"/>